<feature type="region of interest" description="Disordered" evidence="1">
    <location>
        <begin position="1"/>
        <end position="115"/>
    </location>
</feature>
<protein>
    <recommendedName>
        <fullName evidence="4">DUF1754-domain-containing protein</fullName>
    </recommendedName>
</protein>
<dbReference type="Pfam" id="PF08555">
    <property type="entry name" value="FAM32A"/>
    <property type="match status" value="1"/>
</dbReference>
<name>A0A1Y1UMH6_9TREE</name>
<gene>
    <name evidence="2" type="ORF">BD324DRAFT_618999</name>
</gene>
<evidence type="ECO:0000256" key="1">
    <source>
        <dbReference type="SAM" id="MobiDB-lite"/>
    </source>
</evidence>
<dbReference type="GeneID" id="33556918"/>
<dbReference type="EMBL" id="NBSH01000003">
    <property type="protein sequence ID" value="ORX39250.1"/>
    <property type="molecule type" value="Genomic_DNA"/>
</dbReference>
<dbReference type="RefSeq" id="XP_021873113.1">
    <property type="nucleotide sequence ID" value="XM_022015110.1"/>
</dbReference>
<feature type="compositionally biased region" description="Basic and acidic residues" evidence="1">
    <location>
        <begin position="102"/>
        <end position="115"/>
    </location>
</feature>
<dbReference type="Proteomes" id="UP000193218">
    <property type="component" value="Unassembled WGS sequence"/>
</dbReference>
<accession>A0A1Y1UMH6</accession>
<dbReference type="InParanoid" id="A0A1Y1UMH6"/>
<proteinExistence type="predicted"/>
<reference evidence="2 3" key="1">
    <citation type="submission" date="2017-03" db="EMBL/GenBank/DDBJ databases">
        <title>Widespread Adenine N6-methylation of Active Genes in Fungi.</title>
        <authorList>
            <consortium name="DOE Joint Genome Institute"/>
            <person name="Mondo S.J."/>
            <person name="Dannebaum R.O."/>
            <person name="Kuo R.C."/>
            <person name="Louie K.B."/>
            <person name="Bewick A.J."/>
            <person name="Labutti K."/>
            <person name="Haridas S."/>
            <person name="Kuo A."/>
            <person name="Salamov A."/>
            <person name="Ahrendt S.R."/>
            <person name="Lau R."/>
            <person name="Bowen B.P."/>
            <person name="Lipzen A."/>
            <person name="Sullivan W."/>
            <person name="Andreopoulos W.B."/>
            <person name="Clum A."/>
            <person name="Lindquist E."/>
            <person name="Daum C."/>
            <person name="Northen T.R."/>
            <person name="Ramamoorthy G."/>
            <person name="Schmitz R.J."/>
            <person name="Gryganskyi A."/>
            <person name="Culley D."/>
            <person name="Magnuson J."/>
            <person name="James T.Y."/>
            <person name="O'Malley M.A."/>
            <person name="Stajich J.E."/>
            <person name="Spatafora J.W."/>
            <person name="Visel A."/>
            <person name="Grigoriev I.V."/>
        </authorList>
    </citation>
    <scope>NUCLEOTIDE SEQUENCE [LARGE SCALE GENOMIC DNA]</scope>
    <source>
        <strain evidence="2 3">NRRL Y-17943</strain>
    </source>
</reference>
<evidence type="ECO:0008006" key="4">
    <source>
        <dbReference type="Google" id="ProtNLM"/>
    </source>
</evidence>
<dbReference type="GO" id="GO:0005730">
    <property type="term" value="C:nucleolus"/>
    <property type="evidence" value="ECO:0007669"/>
    <property type="project" value="TreeGrafter"/>
</dbReference>
<evidence type="ECO:0000313" key="2">
    <source>
        <dbReference type="EMBL" id="ORX39250.1"/>
    </source>
</evidence>
<organism evidence="2 3">
    <name type="scientific">Kockovaella imperatae</name>
    <dbReference type="NCBI Taxonomy" id="4999"/>
    <lineage>
        <taxon>Eukaryota</taxon>
        <taxon>Fungi</taxon>
        <taxon>Dikarya</taxon>
        <taxon>Basidiomycota</taxon>
        <taxon>Agaricomycotina</taxon>
        <taxon>Tremellomycetes</taxon>
        <taxon>Tremellales</taxon>
        <taxon>Cuniculitremaceae</taxon>
        <taxon>Kockovaella</taxon>
    </lineage>
</organism>
<evidence type="ECO:0000313" key="3">
    <source>
        <dbReference type="Proteomes" id="UP000193218"/>
    </source>
</evidence>
<dbReference type="AlphaFoldDB" id="A0A1Y1UMH6"/>
<keyword evidence="3" id="KW-1185">Reference proteome</keyword>
<sequence>MSDYAHRPGGKLKLKGEGEKKKKKKSHSSSDRAKVDAEISQKEKERERETQEVEERPTGRKMTDAERRFEEIQRKRREERALKNAKMSHKDRVQEFNQRLDSLSEHHDMPRIGPG</sequence>
<comment type="caution">
    <text evidence="2">The sequence shown here is derived from an EMBL/GenBank/DDBJ whole genome shotgun (WGS) entry which is preliminary data.</text>
</comment>
<dbReference type="InterPro" id="IPR013865">
    <property type="entry name" value="FAM32A"/>
</dbReference>
<dbReference type="PANTHER" id="PTHR13282:SF6">
    <property type="entry name" value="PROTEIN FAM32A"/>
    <property type="match status" value="1"/>
</dbReference>
<dbReference type="OrthoDB" id="205403at2759"/>
<dbReference type="STRING" id="4999.A0A1Y1UMH6"/>
<feature type="compositionally biased region" description="Basic and acidic residues" evidence="1">
    <location>
        <begin position="28"/>
        <end position="94"/>
    </location>
</feature>
<dbReference type="PANTHER" id="PTHR13282">
    <property type="entry name" value="PROTEIN FAM32A"/>
    <property type="match status" value="1"/>
</dbReference>